<dbReference type="EMBL" id="MN739920">
    <property type="protein sequence ID" value="QHT77576.1"/>
    <property type="molecule type" value="Genomic_DNA"/>
</dbReference>
<proteinExistence type="predicted"/>
<organism evidence="1">
    <name type="scientific">viral metagenome</name>
    <dbReference type="NCBI Taxonomy" id="1070528"/>
    <lineage>
        <taxon>unclassified sequences</taxon>
        <taxon>metagenomes</taxon>
        <taxon>organismal metagenomes</taxon>
    </lineage>
</organism>
<sequence length="99" mass="11461">MLKKFAKKFRFSCFTKECITYDGKCPLVGFMNCPKQIGNDIYKRIKPPTNIMPLGRWKPEQETSKTYSKVDNANEDHCGPCGNTIMKNIYKSRTFTIPK</sequence>
<evidence type="ECO:0000313" key="1">
    <source>
        <dbReference type="EMBL" id="QHT77576.1"/>
    </source>
</evidence>
<name>A0A6C0HBI9_9ZZZZ</name>
<protein>
    <submittedName>
        <fullName evidence="1">Uncharacterized protein</fullName>
    </submittedName>
</protein>
<reference evidence="1" key="1">
    <citation type="journal article" date="2020" name="Nature">
        <title>Giant virus diversity and host interactions through global metagenomics.</title>
        <authorList>
            <person name="Schulz F."/>
            <person name="Roux S."/>
            <person name="Paez-Espino D."/>
            <person name="Jungbluth S."/>
            <person name="Walsh D.A."/>
            <person name="Denef V.J."/>
            <person name="McMahon K.D."/>
            <person name="Konstantinidis K.T."/>
            <person name="Eloe-Fadrosh E.A."/>
            <person name="Kyrpides N.C."/>
            <person name="Woyke T."/>
        </authorList>
    </citation>
    <scope>NUCLEOTIDE SEQUENCE</scope>
    <source>
        <strain evidence="1">GVMAG-M-3300023179-90</strain>
    </source>
</reference>
<dbReference type="AlphaFoldDB" id="A0A6C0HBI9"/>
<accession>A0A6C0HBI9</accession>